<comment type="subcellular location">
    <subcellularLocation>
        <location evidence="11">Secreted</location>
    </subcellularLocation>
</comment>
<evidence type="ECO:0000256" key="7">
    <source>
        <dbReference type="ARBA" id="ARBA00022723"/>
    </source>
</evidence>
<proteinExistence type="inferred from homology"/>
<protein>
    <recommendedName>
        <fullName evidence="4 11">Peroxidase</fullName>
        <ecNumber evidence="4 11">1.11.1.7</ecNumber>
    </recommendedName>
</protein>
<reference evidence="13 14" key="1">
    <citation type="submission" date="2023-03" db="EMBL/GenBank/DDBJ databases">
        <title>WGS of Gossypium arboreum.</title>
        <authorList>
            <person name="Yu D."/>
        </authorList>
    </citation>
    <scope>NUCLEOTIDE SEQUENCE [LARGE SCALE GENOMIC DNA]</scope>
    <source>
        <tissue evidence="13">Leaf</tissue>
    </source>
</reference>
<keyword evidence="8 11" id="KW-0560">Oxidoreductase</keyword>
<accession>A0ABR0MUE1</accession>
<name>A0ABR0MUE1_GOSAR</name>
<evidence type="ECO:0000256" key="10">
    <source>
        <dbReference type="ARBA" id="ARBA00023157"/>
    </source>
</evidence>
<keyword evidence="7 11" id="KW-0479">Metal-binding</keyword>
<dbReference type="PROSITE" id="PS50873">
    <property type="entry name" value="PEROXIDASE_4"/>
    <property type="match status" value="1"/>
</dbReference>
<organism evidence="13 14">
    <name type="scientific">Gossypium arboreum</name>
    <name type="common">Tree cotton</name>
    <name type="synonym">Gossypium nanking</name>
    <dbReference type="NCBI Taxonomy" id="29729"/>
    <lineage>
        <taxon>Eukaryota</taxon>
        <taxon>Viridiplantae</taxon>
        <taxon>Streptophyta</taxon>
        <taxon>Embryophyta</taxon>
        <taxon>Tracheophyta</taxon>
        <taxon>Spermatophyta</taxon>
        <taxon>Magnoliopsida</taxon>
        <taxon>eudicotyledons</taxon>
        <taxon>Gunneridae</taxon>
        <taxon>Pentapetalae</taxon>
        <taxon>rosids</taxon>
        <taxon>malvids</taxon>
        <taxon>Malvales</taxon>
        <taxon>Malvaceae</taxon>
        <taxon>Malvoideae</taxon>
        <taxon>Gossypium</taxon>
    </lineage>
</organism>
<keyword evidence="10" id="KW-1015">Disulfide bond</keyword>
<dbReference type="PANTHER" id="PTHR31388">
    <property type="entry name" value="PEROXIDASE 72-RELATED"/>
    <property type="match status" value="1"/>
</dbReference>
<dbReference type="Gene3D" id="1.10.520.10">
    <property type="match status" value="1"/>
</dbReference>
<dbReference type="InterPro" id="IPR019794">
    <property type="entry name" value="Peroxidases_AS"/>
</dbReference>
<evidence type="ECO:0000256" key="3">
    <source>
        <dbReference type="ARBA" id="ARBA00006873"/>
    </source>
</evidence>
<evidence type="ECO:0000313" key="13">
    <source>
        <dbReference type="EMBL" id="KAK5777465.1"/>
    </source>
</evidence>
<dbReference type="EC" id="1.11.1.7" evidence="4 11"/>
<comment type="function">
    <text evidence="2">Removal of H(2)O(2), oxidation of toxic reductants, biosynthesis and degradation of lignin, suberization, auxin catabolism, response to environmental stresses such as wounding, pathogen attack and oxidative stress. These functions might be dependent on each isozyme/isoform in each plant tissue.</text>
</comment>
<dbReference type="InterPro" id="IPR010255">
    <property type="entry name" value="Haem_peroxidase_sf"/>
</dbReference>
<dbReference type="Pfam" id="PF00141">
    <property type="entry name" value="peroxidase"/>
    <property type="match status" value="1"/>
</dbReference>
<keyword evidence="11" id="KW-0376">Hydrogen peroxide</keyword>
<comment type="catalytic activity">
    <reaction evidence="1 11">
        <text>2 a phenolic donor + H2O2 = 2 a phenolic radical donor + 2 H2O</text>
        <dbReference type="Rhea" id="RHEA:56136"/>
        <dbReference type="ChEBI" id="CHEBI:15377"/>
        <dbReference type="ChEBI" id="CHEBI:16240"/>
        <dbReference type="ChEBI" id="CHEBI:139520"/>
        <dbReference type="ChEBI" id="CHEBI:139521"/>
        <dbReference type="EC" id="1.11.1.7"/>
    </reaction>
</comment>
<keyword evidence="9 11" id="KW-0408">Iron</keyword>
<gene>
    <name evidence="13" type="ORF">PVK06_045432</name>
</gene>
<dbReference type="EMBL" id="JARKNE010000012">
    <property type="protein sequence ID" value="KAK5777465.1"/>
    <property type="molecule type" value="Genomic_DNA"/>
</dbReference>
<evidence type="ECO:0000259" key="12">
    <source>
        <dbReference type="PROSITE" id="PS50873"/>
    </source>
</evidence>
<comment type="similarity">
    <text evidence="11">Belongs to the peroxidase family. Classical plant (class III) peroxidase subfamily.</text>
</comment>
<keyword evidence="11" id="KW-0106">Calcium</keyword>
<evidence type="ECO:0000256" key="2">
    <source>
        <dbReference type="ARBA" id="ARBA00002322"/>
    </source>
</evidence>
<comment type="cofactor">
    <cofactor evidence="11">
        <name>heme b</name>
        <dbReference type="ChEBI" id="CHEBI:60344"/>
    </cofactor>
    <text evidence="11">Binds 1 heme b (iron(II)-protoporphyrin IX) group per subunit.</text>
</comment>
<dbReference type="Proteomes" id="UP001358586">
    <property type="component" value="Chromosome 12"/>
</dbReference>
<evidence type="ECO:0000256" key="4">
    <source>
        <dbReference type="ARBA" id="ARBA00012313"/>
    </source>
</evidence>
<keyword evidence="5 11" id="KW-0575">Peroxidase</keyword>
<dbReference type="PRINTS" id="PR00458">
    <property type="entry name" value="PEROXIDASE"/>
</dbReference>
<comment type="similarity">
    <text evidence="3">Belongs to the peroxidase family. Ascorbate peroxidase subfamily.</text>
</comment>
<dbReference type="InterPro" id="IPR033905">
    <property type="entry name" value="Secretory_peroxidase"/>
</dbReference>
<keyword evidence="6 11" id="KW-0349">Heme</keyword>
<evidence type="ECO:0000256" key="1">
    <source>
        <dbReference type="ARBA" id="ARBA00000189"/>
    </source>
</evidence>
<evidence type="ECO:0000256" key="11">
    <source>
        <dbReference type="RuleBase" id="RU362060"/>
    </source>
</evidence>
<comment type="caution">
    <text evidence="13">The sequence shown here is derived from an EMBL/GenBank/DDBJ whole genome shotgun (WGS) entry which is preliminary data.</text>
</comment>
<evidence type="ECO:0000313" key="14">
    <source>
        <dbReference type="Proteomes" id="UP001358586"/>
    </source>
</evidence>
<dbReference type="Gene3D" id="1.10.420.10">
    <property type="entry name" value="Peroxidase, domain 2"/>
    <property type="match status" value="1"/>
</dbReference>
<dbReference type="CDD" id="cd00693">
    <property type="entry name" value="secretory_peroxidase"/>
    <property type="match status" value="1"/>
</dbReference>
<dbReference type="PANTHER" id="PTHR31388:SF152">
    <property type="entry name" value="PEROXIDASE 20"/>
    <property type="match status" value="1"/>
</dbReference>
<evidence type="ECO:0000256" key="8">
    <source>
        <dbReference type="ARBA" id="ARBA00023002"/>
    </source>
</evidence>
<dbReference type="PROSITE" id="PS00436">
    <property type="entry name" value="PEROXIDASE_2"/>
    <property type="match status" value="1"/>
</dbReference>
<evidence type="ECO:0000256" key="5">
    <source>
        <dbReference type="ARBA" id="ARBA00022559"/>
    </source>
</evidence>
<evidence type="ECO:0000256" key="9">
    <source>
        <dbReference type="ARBA" id="ARBA00023004"/>
    </source>
</evidence>
<keyword evidence="14" id="KW-1185">Reference proteome</keyword>
<dbReference type="PRINTS" id="PR00461">
    <property type="entry name" value="PLPEROXIDASE"/>
</dbReference>
<sequence>MVRITLSVENEVLYLDYYKETCPLAEEIVSRNVEIAVLKDPRMAASLLRLHFHDCFVMGCDASILLDNHGDIISEKQAGPNLNSVRGFKVIDEIKYILEEACPLTVSCADILAIAARDAVALRGGPRWKVWLGRRDSMKASLDGANQFIPAPNSSLETLISNFNEQGLDIEDLVALSGGHTLGKARCVSFRQRVYDIEEKRDKYKRYRTFRRILRSICPDSGRDDAIAPLDFSTPAKFDNHYYINILEGNGLLGSDNVLVTEDHEGEIIKLVWAFAANEELFFSSFAKSIVKMGNINVLTGLEGEIRKNCRASFDRYSMELHKVMIHLMKLIANNLGTIPEMLARVFEDGTQGIRMNSILSRGKQGYFTHLI</sequence>
<keyword evidence="11" id="KW-0964">Secreted</keyword>
<feature type="domain" description="Plant heme peroxidase family profile" evidence="12">
    <location>
        <begin position="12"/>
        <end position="314"/>
    </location>
</feature>
<dbReference type="PROSITE" id="PS00435">
    <property type="entry name" value="PEROXIDASE_1"/>
    <property type="match status" value="1"/>
</dbReference>
<evidence type="ECO:0000256" key="6">
    <source>
        <dbReference type="ARBA" id="ARBA00022617"/>
    </source>
</evidence>
<dbReference type="InterPro" id="IPR000823">
    <property type="entry name" value="Peroxidase_pln"/>
</dbReference>
<comment type="cofactor">
    <cofactor evidence="11">
        <name>Ca(2+)</name>
        <dbReference type="ChEBI" id="CHEBI:29108"/>
    </cofactor>
    <text evidence="11">Binds 2 calcium ions per subunit.</text>
</comment>
<dbReference type="SUPFAM" id="SSF48113">
    <property type="entry name" value="Heme-dependent peroxidases"/>
    <property type="match status" value="1"/>
</dbReference>
<dbReference type="InterPro" id="IPR002016">
    <property type="entry name" value="Haem_peroxidase"/>
</dbReference>
<dbReference type="InterPro" id="IPR019793">
    <property type="entry name" value="Peroxidases_heam-ligand_BS"/>
</dbReference>